<feature type="domain" description="YchJ-like middle NTF2-like" evidence="1">
    <location>
        <begin position="26"/>
        <end position="123"/>
    </location>
</feature>
<dbReference type="InterPro" id="IPR048469">
    <property type="entry name" value="YchJ-like_M"/>
</dbReference>
<reference evidence="2" key="1">
    <citation type="submission" date="2017-06" db="EMBL/GenBank/DDBJ databases">
        <title>Genome sequencing of pathogenic and non-pathogenic strains within Bisgaard taxon 40.</title>
        <authorList>
            <person name="Ladner J.T."/>
            <person name="Lovett S.P."/>
            <person name="Koroleva G."/>
            <person name="Lorch J.M."/>
        </authorList>
    </citation>
    <scope>NUCLEOTIDE SEQUENCE</scope>
    <source>
        <strain evidence="2">27576-1-I1</strain>
    </source>
</reference>
<dbReference type="NCBIfam" id="NF002486">
    <property type="entry name" value="PRK01752.1"/>
    <property type="match status" value="1"/>
</dbReference>
<dbReference type="Gene3D" id="3.10.450.50">
    <property type="match status" value="1"/>
</dbReference>
<dbReference type="EMBL" id="CP022011">
    <property type="protein sequence ID" value="QDJ15525.1"/>
    <property type="molecule type" value="Genomic_DNA"/>
</dbReference>
<sequence>MPCPCCSGQLYQECCQPFHQGEPACNAEQLMRSRYSAFVLNNVDYIINTTLPVQQISLDRQAIAAWSKQTNWDGLEIVRYLPKLTANHAMVEFNAYYLEQQKRLVHQELSLFVFTNQRWYFVDPNVLEKVSPKQPCLCGSGRKYKQCCGQFFR</sequence>
<dbReference type="PANTHER" id="PTHR33747:SF1">
    <property type="entry name" value="ADENYLATE CYCLASE-ASSOCIATED CAP C-TERMINAL DOMAIN-CONTAINING PROTEIN"/>
    <property type="match status" value="1"/>
</dbReference>
<organism evidence="2 3">
    <name type="scientific">Mergibacter septicus</name>
    <dbReference type="NCBI Taxonomy" id="221402"/>
    <lineage>
        <taxon>Bacteria</taxon>
        <taxon>Pseudomonadati</taxon>
        <taxon>Pseudomonadota</taxon>
        <taxon>Gammaproteobacteria</taxon>
        <taxon>Pasteurellales</taxon>
        <taxon>Pasteurellaceae</taxon>
        <taxon>Mergibacter</taxon>
    </lineage>
</organism>
<dbReference type="PANTHER" id="PTHR33747">
    <property type="entry name" value="UPF0225 PROTEIN SCO1677"/>
    <property type="match status" value="1"/>
</dbReference>
<dbReference type="SUPFAM" id="SSF54427">
    <property type="entry name" value="NTF2-like"/>
    <property type="match status" value="1"/>
</dbReference>
<accession>A0A8D4IYF1</accession>
<gene>
    <name evidence="2" type="ORF">CEP48_01670</name>
</gene>
<dbReference type="SUPFAM" id="SSF103642">
    <property type="entry name" value="Sec-C motif"/>
    <property type="match status" value="1"/>
</dbReference>
<dbReference type="Pfam" id="PF02810">
    <property type="entry name" value="SEC-C"/>
    <property type="match status" value="1"/>
</dbReference>
<dbReference type="InterPro" id="IPR004027">
    <property type="entry name" value="SEC_C_motif"/>
</dbReference>
<dbReference type="AlphaFoldDB" id="A0A8D4IYF1"/>
<evidence type="ECO:0000313" key="3">
    <source>
        <dbReference type="Proteomes" id="UP000955338"/>
    </source>
</evidence>
<proteinExistence type="predicted"/>
<protein>
    <submittedName>
        <fullName evidence="2">SEC-C motif-containing protein</fullName>
    </submittedName>
</protein>
<dbReference type="Pfam" id="PF17775">
    <property type="entry name" value="YchJ_M-like"/>
    <property type="match status" value="1"/>
</dbReference>
<dbReference type="RefSeq" id="WP_261921013.1">
    <property type="nucleotide sequence ID" value="NZ_CP022011.1"/>
</dbReference>
<dbReference type="NCBIfam" id="NF001213">
    <property type="entry name" value="PRK00183.1"/>
    <property type="match status" value="1"/>
</dbReference>
<evidence type="ECO:0000259" key="1">
    <source>
        <dbReference type="Pfam" id="PF17775"/>
    </source>
</evidence>
<dbReference type="Proteomes" id="UP000955338">
    <property type="component" value="Chromosome"/>
</dbReference>
<dbReference type="InterPro" id="IPR032710">
    <property type="entry name" value="NTF2-like_dom_sf"/>
</dbReference>
<name>A0A8D4IYF1_9PAST</name>
<evidence type="ECO:0000313" key="2">
    <source>
        <dbReference type="EMBL" id="QDJ15525.1"/>
    </source>
</evidence>
<keyword evidence="3" id="KW-1185">Reference proteome</keyword>